<name>A0A7D3ZRP9_ACTVE</name>
<dbReference type="InterPro" id="IPR018391">
    <property type="entry name" value="PQQ_b-propeller_rpt"/>
</dbReference>
<proteinExistence type="predicted"/>
<dbReference type="InterPro" id="IPR015943">
    <property type="entry name" value="WD40/YVTN_repeat-like_dom_sf"/>
</dbReference>
<gene>
    <name evidence="3" type="ORF">ACTIVE_6613</name>
</gene>
<feature type="compositionally biased region" description="Basic and acidic residues" evidence="1">
    <location>
        <begin position="25"/>
        <end position="36"/>
    </location>
</feature>
<keyword evidence="4" id="KW-1185">Reference proteome</keyword>
<dbReference type="PANTHER" id="PTHR34512:SF30">
    <property type="entry name" value="OUTER MEMBRANE PROTEIN ASSEMBLY FACTOR BAMB"/>
    <property type="match status" value="1"/>
</dbReference>
<dbReference type="Gene3D" id="2.130.10.10">
    <property type="entry name" value="YVTN repeat-like/Quinoprotein amine dehydrogenase"/>
    <property type="match status" value="2"/>
</dbReference>
<dbReference type="Proteomes" id="UP000501240">
    <property type="component" value="Chromosome"/>
</dbReference>
<protein>
    <submittedName>
        <fullName evidence="3">Pyrrolo-quinoline quinone</fullName>
    </submittedName>
</protein>
<feature type="domain" description="Pyrrolo-quinoline quinone repeat" evidence="2">
    <location>
        <begin position="58"/>
        <end position="215"/>
    </location>
</feature>
<dbReference type="RefSeq" id="WP_173098662.1">
    <property type="nucleotide sequence ID" value="NZ_CP053892.1"/>
</dbReference>
<organism evidence="3 4">
    <name type="scientific">Actinomadura verrucosospora</name>
    <dbReference type="NCBI Taxonomy" id="46165"/>
    <lineage>
        <taxon>Bacteria</taxon>
        <taxon>Bacillati</taxon>
        <taxon>Actinomycetota</taxon>
        <taxon>Actinomycetes</taxon>
        <taxon>Streptosporangiales</taxon>
        <taxon>Thermomonosporaceae</taxon>
        <taxon>Actinomadura</taxon>
    </lineage>
</organism>
<dbReference type="EMBL" id="CP053892">
    <property type="protein sequence ID" value="QKG24962.1"/>
    <property type="molecule type" value="Genomic_DNA"/>
</dbReference>
<reference evidence="3 4" key="1">
    <citation type="submission" date="2020-05" db="EMBL/GenBank/DDBJ databases">
        <title>Actinomadura verrucosospora NRRL-B18236 (PFL_A860) Genome sequencing and assembly.</title>
        <authorList>
            <person name="Samborskyy M."/>
        </authorList>
    </citation>
    <scope>NUCLEOTIDE SEQUENCE [LARGE SCALE GENOMIC DNA]</scope>
    <source>
        <strain evidence="3 4">NRRL:B18236</strain>
    </source>
</reference>
<sequence>MRLRRPAVIVSVGMAVLAAGCTDSEEPKRPGIELDRTTASGGAAPEGDRGLPAGPLREQWRADVADLPNPAGTRVEIVAGQVVVFSDRGLDVLDAGTGRPRWHYREQSRSLTDYTVTRDTIVVTTAASGTVAGLEPGTERRRARSTALDAATGRTLWTDDRTLWVSDDTMSLEQQVALRRVFPSAKTGTVVLTSTDEKNPGLIGVNARNGERRWTWAPSDAAGAACEFKPQDTDGSLLVVEADCSGMYALDPASGAVRWKRATGGADKVVTRDGATIVTTYGAGGGNLSVLVGADGRELWKLSAGPLAAEEIAVAGDRAVVGVADHDSGHGLRMEFVNLRTGKAEGRADARTHDGLATGGGRVYGVRQWLGEYETWGAAYDPRLVPGALDVIDPVRGAVTTVPLPFALDSRALEALPRPVVIEGDRVLRVRPSDTGLRLTAYGPGEAAAPVETGGVPARDWPDACSLTAKAPGVRSREDLAGRPLRLGRTSIPHWGCRVEGPDALKFRIGWVARTTEDAHTLLDGVGGSEVRGIGDEARLVKGELGYELVMRAGRFLVAFESADTSGFNRSVENAVAKALA</sequence>
<dbReference type="SMART" id="SM00564">
    <property type="entry name" value="PQQ"/>
    <property type="match status" value="4"/>
</dbReference>
<feature type="region of interest" description="Disordered" evidence="1">
    <location>
        <begin position="23"/>
        <end position="54"/>
    </location>
</feature>
<dbReference type="PANTHER" id="PTHR34512">
    <property type="entry name" value="CELL SURFACE PROTEIN"/>
    <property type="match status" value="1"/>
</dbReference>
<dbReference type="AlphaFoldDB" id="A0A7D3ZRP9"/>
<evidence type="ECO:0000313" key="4">
    <source>
        <dbReference type="Proteomes" id="UP000501240"/>
    </source>
</evidence>
<evidence type="ECO:0000313" key="3">
    <source>
        <dbReference type="EMBL" id="QKG24962.1"/>
    </source>
</evidence>
<dbReference type="SUPFAM" id="SSF50998">
    <property type="entry name" value="Quinoprotein alcohol dehydrogenase-like"/>
    <property type="match status" value="2"/>
</dbReference>
<accession>A0A7D3ZRP9</accession>
<dbReference type="InterPro" id="IPR002372">
    <property type="entry name" value="PQQ_rpt_dom"/>
</dbReference>
<dbReference type="PROSITE" id="PS51257">
    <property type="entry name" value="PROKAR_LIPOPROTEIN"/>
    <property type="match status" value="1"/>
</dbReference>
<evidence type="ECO:0000256" key="1">
    <source>
        <dbReference type="SAM" id="MobiDB-lite"/>
    </source>
</evidence>
<feature type="domain" description="Pyrrolo-quinoline quinone repeat" evidence="2">
    <location>
        <begin position="234"/>
        <end position="344"/>
    </location>
</feature>
<evidence type="ECO:0000259" key="2">
    <source>
        <dbReference type="Pfam" id="PF13360"/>
    </source>
</evidence>
<dbReference type="Pfam" id="PF13360">
    <property type="entry name" value="PQQ_2"/>
    <property type="match status" value="2"/>
</dbReference>
<dbReference type="InterPro" id="IPR011047">
    <property type="entry name" value="Quinoprotein_ADH-like_sf"/>
</dbReference>